<organism evidence="2 3">
    <name type="scientific">Mikania micrantha</name>
    <name type="common">bitter vine</name>
    <dbReference type="NCBI Taxonomy" id="192012"/>
    <lineage>
        <taxon>Eukaryota</taxon>
        <taxon>Viridiplantae</taxon>
        <taxon>Streptophyta</taxon>
        <taxon>Embryophyta</taxon>
        <taxon>Tracheophyta</taxon>
        <taxon>Spermatophyta</taxon>
        <taxon>Magnoliopsida</taxon>
        <taxon>eudicotyledons</taxon>
        <taxon>Gunneridae</taxon>
        <taxon>Pentapetalae</taxon>
        <taxon>asterids</taxon>
        <taxon>campanulids</taxon>
        <taxon>Asterales</taxon>
        <taxon>Asteraceae</taxon>
        <taxon>Asteroideae</taxon>
        <taxon>Heliantheae alliance</taxon>
        <taxon>Eupatorieae</taxon>
        <taxon>Mikania</taxon>
    </lineage>
</organism>
<feature type="region of interest" description="Disordered" evidence="1">
    <location>
        <begin position="1"/>
        <end position="25"/>
    </location>
</feature>
<sequence length="113" mass="12897">MSASSLSWWPESHRKTSDSIKKKRRKVKVGYPNRWTTMESEVQILVHGCGYSRLSKQLYDVGIRYKSFALKDKFTHITLLTGPSNDGLYSFTLPQVKPVYKVAFSSFCASPNT</sequence>
<name>A0A5N6NSQ7_9ASTR</name>
<evidence type="ECO:0000313" key="3">
    <source>
        <dbReference type="Proteomes" id="UP000326396"/>
    </source>
</evidence>
<proteinExistence type="predicted"/>
<feature type="compositionally biased region" description="Basic and acidic residues" evidence="1">
    <location>
        <begin position="11"/>
        <end position="20"/>
    </location>
</feature>
<accession>A0A5N6NSQ7</accession>
<dbReference type="EMBL" id="SZYD01000009">
    <property type="protein sequence ID" value="KAD5317741.1"/>
    <property type="molecule type" value="Genomic_DNA"/>
</dbReference>
<dbReference type="AlphaFoldDB" id="A0A5N6NSQ7"/>
<comment type="caution">
    <text evidence="2">The sequence shown here is derived from an EMBL/GenBank/DDBJ whole genome shotgun (WGS) entry which is preliminary data.</text>
</comment>
<protein>
    <submittedName>
        <fullName evidence="2">Uncharacterized protein</fullName>
    </submittedName>
</protein>
<evidence type="ECO:0000313" key="2">
    <source>
        <dbReference type="EMBL" id="KAD5317741.1"/>
    </source>
</evidence>
<gene>
    <name evidence="2" type="ORF">E3N88_17687</name>
</gene>
<dbReference type="Proteomes" id="UP000326396">
    <property type="component" value="Linkage Group LG17"/>
</dbReference>
<keyword evidence="3" id="KW-1185">Reference proteome</keyword>
<reference evidence="2 3" key="1">
    <citation type="submission" date="2019-05" db="EMBL/GenBank/DDBJ databases">
        <title>Mikania micrantha, genome provides insights into the molecular mechanism of rapid growth.</title>
        <authorList>
            <person name="Liu B."/>
        </authorList>
    </citation>
    <scope>NUCLEOTIDE SEQUENCE [LARGE SCALE GENOMIC DNA]</scope>
    <source>
        <strain evidence="2">NLD-2019</strain>
        <tissue evidence="2">Leaf</tissue>
    </source>
</reference>
<evidence type="ECO:0000256" key="1">
    <source>
        <dbReference type="SAM" id="MobiDB-lite"/>
    </source>
</evidence>